<dbReference type="GO" id="GO:0061809">
    <property type="term" value="F:NAD+ nucleosidase activity, cyclic ADP-ribose generating"/>
    <property type="evidence" value="ECO:0007669"/>
    <property type="project" value="UniProtKB-EC"/>
</dbReference>
<evidence type="ECO:0000256" key="5">
    <source>
        <dbReference type="SAM" id="MobiDB-lite"/>
    </source>
</evidence>
<gene>
    <name evidence="7" type="ORF">SDC9_40610</name>
</gene>
<name>A0A644VSZ9_9ZZZZ</name>
<dbReference type="InterPro" id="IPR000157">
    <property type="entry name" value="TIR_dom"/>
</dbReference>
<feature type="compositionally biased region" description="Polar residues" evidence="5">
    <location>
        <begin position="148"/>
        <end position="164"/>
    </location>
</feature>
<keyword evidence="2" id="KW-0378">Hydrolase</keyword>
<proteinExistence type="predicted"/>
<dbReference type="Pfam" id="PF13676">
    <property type="entry name" value="TIR_2"/>
    <property type="match status" value="1"/>
</dbReference>
<evidence type="ECO:0000256" key="1">
    <source>
        <dbReference type="ARBA" id="ARBA00011982"/>
    </source>
</evidence>
<accession>A0A644VSZ9</accession>
<dbReference type="EMBL" id="VSSQ01000428">
    <property type="protein sequence ID" value="MPL94456.1"/>
    <property type="molecule type" value="Genomic_DNA"/>
</dbReference>
<dbReference type="SMART" id="SM00255">
    <property type="entry name" value="TIR"/>
    <property type="match status" value="1"/>
</dbReference>
<protein>
    <recommendedName>
        <fullName evidence="1">ADP-ribosyl cyclase/cyclic ADP-ribose hydrolase</fullName>
        <ecNumber evidence="1">3.2.2.6</ecNumber>
    </recommendedName>
</protein>
<evidence type="ECO:0000256" key="3">
    <source>
        <dbReference type="ARBA" id="ARBA00023027"/>
    </source>
</evidence>
<comment type="caution">
    <text evidence="7">The sequence shown here is derived from an EMBL/GenBank/DDBJ whole genome shotgun (WGS) entry which is preliminary data.</text>
</comment>
<dbReference type="Gene3D" id="3.40.50.10140">
    <property type="entry name" value="Toll/interleukin-1 receptor homology (TIR) domain"/>
    <property type="match status" value="1"/>
</dbReference>
<sequence>MEKDLYKKYDVFISHSSEDKEFTNNLAKKLKGCGFNVWYDDFVIQIGNNIRKTISEGIKNSQFGIIVLSNSFMESDWANHEYDGLMTLLREEEYILPIWHNISLNEVKNFDPSFSNIKALSTEKHTIDEIIEAIEIRISEKKSKDINHTPTMQKIDNYDSSNDTNLKKYPEKNNNSKDINIKEKQQVLLDLYDVLHTHKKSLQKLEYNLVDKDNPYNVMFSIADDGKKIKNEQNNIFFSKLHVYVYLEKIMNEIKIYFYIPKYIKKDIENYVNFIENKILNTSGTNKTKVDLILSSLIKKITNSKIKSIDENEKIMLKLIWKVYWSESSKDLEYLNKIYEDIEKELEVKMH</sequence>
<evidence type="ECO:0000313" key="7">
    <source>
        <dbReference type="EMBL" id="MPL94456.1"/>
    </source>
</evidence>
<comment type="catalytic activity">
    <reaction evidence="4">
        <text>NAD(+) + H2O = ADP-D-ribose + nicotinamide + H(+)</text>
        <dbReference type="Rhea" id="RHEA:16301"/>
        <dbReference type="ChEBI" id="CHEBI:15377"/>
        <dbReference type="ChEBI" id="CHEBI:15378"/>
        <dbReference type="ChEBI" id="CHEBI:17154"/>
        <dbReference type="ChEBI" id="CHEBI:57540"/>
        <dbReference type="ChEBI" id="CHEBI:57967"/>
        <dbReference type="EC" id="3.2.2.6"/>
    </reaction>
    <physiologicalReaction direction="left-to-right" evidence="4">
        <dbReference type="Rhea" id="RHEA:16302"/>
    </physiologicalReaction>
</comment>
<dbReference type="GO" id="GO:0007165">
    <property type="term" value="P:signal transduction"/>
    <property type="evidence" value="ECO:0007669"/>
    <property type="project" value="InterPro"/>
</dbReference>
<dbReference type="AlphaFoldDB" id="A0A644VSZ9"/>
<feature type="compositionally biased region" description="Basic and acidic residues" evidence="5">
    <location>
        <begin position="165"/>
        <end position="175"/>
    </location>
</feature>
<dbReference type="EC" id="3.2.2.6" evidence="1"/>
<dbReference type="PANTHER" id="PTHR32009:SF39">
    <property type="entry name" value="TIR DOMAIN-CONTAINING PROTEIN"/>
    <property type="match status" value="1"/>
</dbReference>
<evidence type="ECO:0000256" key="4">
    <source>
        <dbReference type="ARBA" id="ARBA00047304"/>
    </source>
</evidence>
<reference evidence="7" key="1">
    <citation type="submission" date="2019-08" db="EMBL/GenBank/DDBJ databases">
        <authorList>
            <person name="Kucharzyk K."/>
            <person name="Murdoch R.W."/>
            <person name="Higgins S."/>
            <person name="Loffler F."/>
        </authorList>
    </citation>
    <scope>NUCLEOTIDE SEQUENCE</scope>
</reference>
<dbReference type="SUPFAM" id="SSF52200">
    <property type="entry name" value="Toll/Interleukin receptor TIR domain"/>
    <property type="match status" value="1"/>
</dbReference>
<evidence type="ECO:0000256" key="2">
    <source>
        <dbReference type="ARBA" id="ARBA00022801"/>
    </source>
</evidence>
<feature type="domain" description="TIR" evidence="6">
    <location>
        <begin position="7"/>
        <end position="142"/>
    </location>
</feature>
<feature type="region of interest" description="Disordered" evidence="5">
    <location>
        <begin position="145"/>
        <end position="175"/>
    </location>
</feature>
<dbReference type="PANTHER" id="PTHR32009">
    <property type="entry name" value="TMV RESISTANCE PROTEIN N-LIKE"/>
    <property type="match status" value="1"/>
</dbReference>
<keyword evidence="3" id="KW-0520">NAD</keyword>
<dbReference type="InterPro" id="IPR035897">
    <property type="entry name" value="Toll_tir_struct_dom_sf"/>
</dbReference>
<dbReference type="PROSITE" id="PS50104">
    <property type="entry name" value="TIR"/>
    <property type="match status" value="1"/>
</dbReference>
<evidence type="ECO:0000259" key="6">
    <source>
        <dbReference type="PROSITE" id="PS50104"/>
    </source>
</evidence>
<organism evidence="7">
    <name type="scientific">bioreactor metagenome</name>
    <dbReference type="NCBI Taxonomy" id="1076179"/>
    <lineage>
        <taxon>unclassified sequences</taxon>
        <taxon>metagenomes</taxon>
        <taxon>ecological metagenomes</taxon>
    </lineage>
</organism>